<feature type="compositionally biased region" description="Polar residues" evidence="2">
    <location>
        <begin position="144"/>
        <end position="154"/>
    </location>
</feature>
<dbReference type="Gene3D" id="3.30.160.60">
    <property type="entry name" value="Classic Zinc Finger"/>
    <property type="match status" value="1"/>
</dbReference>
<dbReference type="GO" id="GO:0008270">
    <property type="term" value="F:zinc ion binding"/>
    <property type="evidence" value="ECO:0007669"/>
    <property type="project" value="UniProtKB-KW"/>
</dbReference>
<feature type="compositionally biased region" description="Polar residues" evidence="2">
    <location>
        <begin position="115"/>
        <end position="131"/>
    </location>
</feature>
<evidence type="ECO:0000313" key="5">
    <source>
        <dbReference type="Proteomes" id="UP000590412"/>
    </source>
</evidence>
<organism evidence="4 5">
    <name type="scientific">Candida parapsilosis</name>
    <name type="common">Yeast</name>
    <dbReference type="NCBI Taxonomy" id="5480"/>
    <lineage>
        <taxon>Eukaryota</taxon>
        <taxon>Fungi</taxon>
        <taxon>Dikarya</taxon>
        <taxon>Ascomycota</taxon>
        <taxon>Saccharomycotina</taxon>
        <taxon>Pichiomycetes</taxon>
        <taxon>Debaryomycetaceae</taxon>
        <taxon>Candida/Lodderomyces clade</taxon>
        <taxon>Candida</taxon>
    </lineage>
</organism>
<dbReference type="InterPro" id="IPR013087">
    <property type="entry name" value="Znf_C2H2_type"/>
</dbReference>
<accession>A0A8X7NU37</accession>
<evidence type="ECO:0000313" key="4">
    <source>
        <dbReference type="EMBL" id="KAF6059728.1"/>
    </source>
</evidence>
<keyword evidence="1" id="KW-0862">Zinc</keyword>
<name>A0A8X7NU37_CANPA</name>
<reference evidence="4" key="1">
    <citation type="submission" date="2020-03" db="EMBL/GenBank/DDBJ databases">
        <title>FDA dAtabase for Regulatory Grade micrObial Sequences (FDA-ARGOS): Supporting development and validation of Infectious Disease Dx tests.</title>
        <authorList>
            <person name="Campos J."/>
            <person name="Goldberg B."/>
            <person name="Tallon L."/>
            <person name="Sadzewicz L."/>
            <person name="Vavikolanu K."/>
            <person name="Mehta A."/>
            <person name="Aluvathingal J."/>
            <person name="Nadendla S."/>
            <person name="Nandy P."/>
            <person name="Geyer C."/>
            <person name="Yan Y."/>
            <person name="Sichtig H."/>
        </authorList>
    </citation>
    <scope>NUCLEOTIDE SEQUENCE [LARGE SCALE GENOMIC DNA]</scope>
    <source>
        <strain evidence="4">FDAARGOS_652</strain>
    </source>
</reference>
<feature type="region of interest" description="Disordered" evidence="2">
    <location>
        <begin position="1"/>
        <end position="131"/>
    </location>
</feature>
<keyword evidence="1" id="KW-0863">Zinc-finger</keyword>
<dbReference type="PROSITE" id="PS50157">
    <property type="entry name" value="ZINC_FINGER_C2H2_2"/>
    <property type="match status" value="1"/>
</dbReference>
<feature type="compositionally biased region" description="Polar residues" evidence="2">
    <location>
        <begin position="1"/>
        <end position="34"/>
    </location>
</feature>
<feature type="compositionally biased region" description="Basic and acidic residues" evidence="2">
    <location>
        <begin position="169"/>
        <end position="189"/>
    </location>
</feature>
<gene>
    <name evidence="4" type="ORF">FOB60_001310</name>
</gene>
<proteinExistence type="predicted"/>
<sequence>MSISSTENSTIATIINSMDMQETKPQSSISNSNHQIKDATMKDAESTEGSSSGDSLSSSHASSDNEDLGEERKSREEDSSSSFAAARTNSPSPQEGPAESITSDDFSITRRHHTGSVSSRTTDIPANNMVSTNSTVLAKQTLVETAPTQNNGSLDSRKRISQTGGAPSESEKGPADPTKDLNRTKEMRTDEIDKIFSRLSNATASNSPNVDNLLLEHQISILIKALPLSTEEYANHLNKIANILVEEKFDPKHTTALHNKYRELMDMVEQFVNFADPLKSQLYLVIERNFEIMMKISTSYKSLEISTLTIRFLTTVFMNLNYWELYNLLTWKPVIYHFLNLIGLDIHECYQRFLNDYEYYSYDKVKQPLALPRSRARARKRKIRKMIDDSEMTAEEKERTQQFFSLNPDTADHDKYVADIISGANKQKRTFRPDVKLEHHKIIKKPVHAPTYDRAAGKSSNYDPDVVHECQLPSAEVPHKLCLRRFSRKYELIRHQETVHSKKKKLFKCFVCVKQNPAVGPRIFTRHDTLAKHIRVNHEIFGKEAKAEVAYSKKHAEVVEEGDITVHVGRRKTKVDFELRAHMEKTGNESFGGYLETSDLESGDEEVVFNNATPASS</sequence>
<feature type="region of interest" description="Disordered" evidence="2">
    <location>
        <begin position="144"/>
        <end position="189"/>
    </location>
</feature>
<dbReference type="Proteomes" id="UP000590412">
    <property type="component" value="Unassembled WGS sequence"/>
</dbReference>
<dbReference type="EMBL" id="JABWAB010000001">
    <property type="protein sequence ID" value="KAF6059728.1"/>
    <property type="molecule type" value="Genomic_DNA"/>
</dbReference>
<evidence type="ECO:0000259" key="3">
    <source>
        <dbReference type="PROSITE" id="PS50157"/>
    </source>
</evidence>
<protein>
    <submittedName>
        <fullName evidence="4">Zinc finger, C2H2 type family protein</fullName>
    </submittedName>
</protein>
<evidence type="ECO:0000256" key="1">
    <source>
        <dbReference type="PROSITE-ProRule" id="PRU00042"/>
    </source>
</evidence>
<keyword evidence="1" id="KW-0479">Metal-binding</keyword>
<evidence type="ECO:0000256" key="2">
    <source>
        <dbReference type="SAM" id="MobiDB-lite"/>
    </source>
</evidence>
<dbReference type="AlphaFoldDB" id="A0A8X7NU37"/>
<comment type="caution">
    <text evidence="4">The sequence shown here is derived from an EMBL/GenBank/DDBJ whole genome shotgun (WGS) entry which is preliminary data.</text>
</comment>
<feature type="compositionally biased region" description="Low complexity" evidence="2">
    <location>
        <begin position="47"/>
        <end position="62"/>
    </location>
</feature>
<feature type="compositionally biased region" description="Basic and acidic residues" evidence="2">
    <location>
        <begin position="35"/>
        <end position="45"/>
    </location>
</feature>
<feature type="domain" description="C2H2-type" evidence="3">
    <location>
        <begin position="468"/>
        <end position="505"/>
    </location>
</feature>